<evidence type="ECO:0000259" key="3">
    <source>
        <dbReference type="PROSITE" id="PS50977"/>
    </source>
</evidence>
<dbReference type="SUPFAM" id="SSF46689">
    <property type="entry name" value="Homeodomain-like"/>
    <property type="match status" value="1"/>
</dbReference>
<dbReference type="RefSeq" id="WP_295191562.1">
    <property type="nucleotide sequence ID" value="NZ_JAWJZA010000026.1"/>
</dbReference>
<feature type="domain" description="HTH tetR-type" evidence="3">
    <location>
        <begin position="11"/>
        <end position="71"/>
    </location>
</feature>
<sequence>MSEQKNKSKGEKTKEFLIDCAGQIIAIKGFKDTTSKEICELAGENMAAINYHFGSREGLYREVLAHTYQTLIGRARGGQEDLENWTPRQRLENFINENIYKALVEKSWEVRVWAREIINPSPFLKEFLGMGTISNEFVRLNYEVGYFTQNLIMLKHISEYTGISFEDKRLYSCALSFFGPFAMLIITQNNASDYNDVIPDIPMEYPMGDLIEAMLEFGFAGLDAFK</sequence>
<evidence type="ECO:0000313" key="4">
    <source>
        <dbReference type="EMBL" id="MDV5089079.1"/>
    </source>
</evidence>
<keyword evidence="5" id="KW-1185">Reference proteome</keyword>
<dbReference type="InterPro" id="IPR009057">
    <property type="entry name" value="Homeodomain-like_sf"/>
</dbReference>
<dbReference type="SUPFAM" id="SSF48498">
    <property type="entry name" value="Tetracyclin repressor-like, C-terminal domain"/>
    <property type="match status" value="1"/>
</dbReference>
<dbReference type="Pfam" id="PF00440">
    <property type="entry name" value="TetR_N"/>
    <property type="match status" value="1"/>
</dbReference>
<dbReference type="InterPro" id="IPR001647">
    <property type="entry name" value="HTH_TetR"/>
</dbReference>
<accession>A0ABU3ZAY6</accession>
<dbReference type="EMBL" id="JAWJZB010000011">
    <property type="protein sequence ID" value="MDV5089079.1"/>
    <property type="molecule type" value="Genomic_DNA"/>
</dbReference>
<name>A0ABU3ZAY6_9FIRM</name>
<reference evidence="4 5" key="1">
    <citation type="submission" date="2023-10" db="EMBL/GenBank/DDBJ databases">
        <title>Veillonella sp. nov., isolated from a pig farm feces dump.</title>
        <authorList>
            <person name="Chang Y.-H."/>
        </authorList>
    </citation>
    <scope>NUCLEOTIDE SEQUENCE [LARGE SCALE GENOMIC DNA]</scope>
    <source>
        <strain evidence="4 5">YH-vei2233</strain>
    </source>
</reference>
<protein>
    <submittedName>
        <fullName evidence="4">TetR family transcriptional regulator</fullName>
    </submittedName>
</protein>
<evidence type="ECO:0000313" key="5">
    <source>
        <dbReference type="Proteomes" id="UP001272515"/>
    </source>
</evidence>
<evidence type="ECO:0000256" key="1">
    <source>
        <dbReference type="ARBA" id="ARBA00023125"/>
    </source>
</evidence>
<gene>
    <name evidence="4" type="ORF">RVY80_09625</name>
</gene>
<dbReference type="InterPro" id="IPR036271">
    <property type="entry name" value="Tet_transcr_reg_TetR-rel_C_sf"/>
</dbReference>
<proteinExistence type="predicted"/>
<organism evidence="4 5">
    <name type="scientific">Veillonella absiana</name>
    <dbReference type="NCBI Taxonomy" id="3079305"/>
    <lineage>
        <taxon>Bacteria</taxon>
        <taxon>Bacillati</taxon>
        <taxon>Bacillota</taxon>
        <taxon>Negativicutes</taxon>
        <taxon>Veillonellales</taxon>
        <taxon>Veillonellaceae</taxon>
        <taxon>Veillonella</taxon>
    </lineage>
</organism>
<dbReference type="Gene3D" id="1.10.357.10">
    <property type="entry name" value="Tetracycline Repressor, domain 2"/>
    <property type="match status" value="1"/>
</dbReference>
<keyword evidence="1 2" id="KW-0238">DNA-binding</keyword>
<dbReference type="PROSITE" id="PS50977">
    <property type="entry name" value="HTH_TETR_2"/>
    <property type="match status" value="1"/>
</dbReference>
<evidence type="ECO:0000256" key="2">
    <source>
        <dbReference type="PROSITE-ProRule" id="PRU00335"/>
    </source>
</evidence>
<comment type="caution">
    <text evidence="4">The sequence shown here is derived from an EMBL/GenBank/DDBJ whole genome shotgun (WGS) entry which is preliminary data.</text>
</comment>
<feature type="DNA-binding region" description="H-T-H motif" evidence="2">
    <location>
        <begin position="34"/>
        <end position="53"/>
    </location>
</feature>
<dbReference type="Proteomes" id="UP001272515">
    <property type="component" value="Unassembled WGS sequence"/>
</dbReference>